<accession>A0A5C3MN11</accession>
<comment type="subcellular location">
    <subcellularLocation>
        <location evidence="1">Nucleus envelope</location>
    </subcellularLocation>
</comment>
<comment type="similarity">
    <text evidence="2">Belongs to the nucleoporin Nup133 family.</text>
</comment>
<sequence length="1200" mass="134856">MASFSPSPAPRRSTRNRQRPNSPLGRTRVPGGSAFASRVATPLVQDRNANDNERFRSAMDVDETSSVFSGVGSRSTGETVFAKSEELTVSFYANLPLEVTQMLRNTDFYRNPCTGDVDTLTGYAIVASVRTCYVWQHAQAIKGTPTCYIFSCPENIKPSPPFHALVPNGTSREPGLILLSPSGEIRFWDSISIGLAGGEHYAATRLAFKNRGEEVNDLVRADARTFIASSSLGNLYRLALTSSGGKYQLASHTFSRPAPSRSFSRLLPSIFTASPTSSSSDDFESIYSIAIGPPQESGENNVWAISKRRVQKWILKSEGWEEFVMEYDLADLVEPALEKAFGLSHNLDLEMLDMAVNSNGNIVVLISHAPDEPPSTAMDMTAPVRRIYSLATISVLRDFFKVENIKSVPYQSTFTSGVNVHPRIQLLYEGSLVSVQYGDAVALCAIDSEYQDRLELKSTTDRTLGVGVNQADNTLLVLTATTMLKASLDMEKITAFDPETGRTNLIKSIMMQAILYGALPENPLHFSFPPEVDEESLMRGAEQLSEAVLESDPEVVRQNHDLGAQLAGRKDRLMWLISFINENTVLGKMSQRCRQQLAIDAEKLHACQQLWIQYNELLHSSRGESVLKECVHRYMMSVHADGHEDIMRAFFRYRVKDIGDLIRGVMRTVEKASDETHRDPAEFLPEANRIVITVLRSAFNFRATHLALYGIELPMIRPWTSRSSIIDVVLTLFEASTKVIDYPAPGSASSNRNQEPATQLPDLAAILFECIQERLNWLGSTVVADDPGAVREEDELEQRFNLLRPEVLETLRRCDFEEAAFTLAENYRDFSTLAALCHRETIYPPEENPNIHRIESYIHTFKEDFTRELYQWYIQHGELRVMFSQEDSQSPFIENFIAERPSTAISWIYDLGKKRYGDAASALVTEAQEANNLEAKHLMLSIGKLSHLADVHATGVQADESMLNTLHNELDFVSVHESMLQEFRSALEGVRGRHSLDSQIDIIVKAKASGLVEKKAFIHVFKDLIRQLLQGKALSIEDAVDLLTLKDVSESKEEYSMALEILSRVTHDQLPDARRLSAFRTVWRRIYIHDNWNTICNTTNISDYELIDRYRRSALYATLRAILPQDKENKPPGFEASPSEALQVPSYDEIVSRWPGMSPDQVDAIIQDYNLECDTLGELNVDDVCPRVREVALQDYSPEY</sequence>
<dbReference type="AlphaFoldDB" id="A0A5C3MN11"/>
<feature type="domain" description="Nucleoporin Nup133/Nup155-like C-terminal" evidence="9">
    <location>
        <begin position="790"/>
        <end position="1180"/>
    </location>
</feature>
<dbReference type="Pfam" id="PF08801">
    <property type="entry name" value="Nucleoporin_N"/>
    <property type="match status" value="1"/>
</dbReference>
<keyword evidence="4" id="KW-0509">mRNA transport</keyword>
<dbReference type="GO" id="GO:0017056">
    <property type="term" value="F:structural constituent of nuclear pore"/>
    <property type="evidence" value="ECO:0007669"/>
    <property type="project" value="InterPro"/>
</dbReference>
<organism evidence="11 12">
    <name type="scientific">Crucibulum laeve</name>
    <dbReference type="NCBI Taxonomy" id="68775"/>
    <lineage>
        <taxon>Eukaryota</taxon>
        <taxon>Fungi</taxon>
        <taxon>Dikarya</taxon>
        <taxon>Basidiomycota</taxon>
        <taxon>Agaricomycotina</taxon>
        <taxon>Agaricomycetes</taxon>
        <taxon>Agaricomycetidae</taxon>
        <taxon>Agaricales</taxon>
        <taxon>Agaricineae</taxon>
        <taxon>Nidulariaceae</taxon>
        <taxon>Crucibulum</taxon>
    </lineage>
</organism>
<evidence type="ECO:0000256" key="7">
    <source>
        <dbReference type="ARBA" id="ARBA00023242"/>
    </source>
</evidence>
<name>A0A5C3MN11_9AGAR</name>
<dbReference type="GO" id="GO:0016973">
    <property type="term" value="P:poly(A)+ mRNA export from nucleus"/>
    <property type="evidence" value="ECO:0007669"/>
    <property type="project" value="TreeGrafter"/>
</dbReference>
<dbReference type="InterPro" id="IPR007187">
    <property type="entry name" value="Nucleoporin_Nup133/Nup155_C"/>
</dbReference>
<dbReference type="STRING" id="68775.A0A5C3MN11"/>
<evidence type="ECO:0000313" key="11">
    <source>
        <dbReference type="EMBL" id="TFK42541.1"/>
    </source>
</evidence>
<keyword evidence="6" id="KW-0811">Translocation</keyword>
<feature type="domain" description="Nucleoporin Nup133/Nup155-like N-terminal" evidence="10">
    <location>
        <begin position="86"/>
        <end position="448"/>
    </location>
</feature>
<dbReference type="InterPro" id="IPR014908">
    <property type="entry name" value="Nucleoporin_Nup133/Nup155_N"/>
</dbReference>
<evidence type="ECO:0000256" key="2">
    <source>
        <dbReference type="ARBA" id="ARBA00005569"/>
    </source>
</evidence>
<evidence type="ECO:0000259" key="10">
    <source>
        <dbReference type="Pfam" id="PF08801"/>
    </source>
</evidence>
<dbReference type="PANTHER" id="PTHR13405">
    <property type="entry name" value="NUCLEAR PORE COMPLEX PROTEIN NUP133"/>
    <property type="match status" value="1"/>
</dbReference>
<dbReference type="EMBL" id="ML213592">
    <property type="protein sequence ID" value="TFK42541.1"/>
    <property type="molecule type" value="Genomic_DNA"/>
</dbReference>
<dbReference type="SUPFAM" id="SSF117289">
    <property type="entry name" value="Nucleoporin domain"/>
    <property type="match status" value="1"/>
</dbReference>
<evidence type="ECO:0000256" key="4">
    <source>
        <dbReference type="ARBA" id="ARBA00022816"/>
    </source>
</evidence>
<dbReference type="Pfam" id="PF03177">
    <property type="entry name" value="Nucleoporin_C"/>
    <property type="match status" value="1"/>
</dbReference>
<evidence type="ECO:0000259" key="9">
    <source>
        <dbReference type="Pfam" id="PF03177"/>
    </source>
</evidence>
<dbReference type="OrthoDB" id="103454at2759"/>
<dbReference type="GO" id="GO:0000972">
    <property type="term" value="P:transcription-dependent tethering of RNA polymerase II gene DNA at nuclear periphery"/>
    <property type="evidence" value="ECO:0007669"/>
    <property type="project" value="TreeGrafter"/>
</dbReference>
<dbReference type="InterPro" id="IPR015943">
    <property type="entry name" value="WD40/YVTN_repeat-like_dom_sf"/>
</dbReference>
<keyword evidence="12" id="KW-1185">Reference proteome</keyword>
<feature type="region of interest" description="Disordered" evidence="8">
    <location>
        <begin position="1"/>
        <end position="41"/>
    </location>
</feature>
<dbReference type="Gene3D" id="1.20.58.1380">
    <property type="match status" value="1"/>
</dbReference>
<gene>
    <name evidence="11" type="ORF">BDQ12DRAFT_732185</name>
</gene>
<reference evidence="11 12" key="1">
    <citation type="journal article" date="2019" name="Nat. Ecol. Evol.">
        <title>Megaphylogeny resolves global patterns of mushroom evolution.</title>
        <authorList>
            <person name="Varga T."/>
            <person name="Krizsan K."/>
            <person name="Foldi C."/>
            <person name="Dima B."/>
            <person name="Sanchez-Garcia M."/>
            <person name="Sanchez-Ramirez S."/>
            <person name="Szollosi G.J."/>
            <person name="Szarkandi J.G."/>
            <person name="Papp V."/>
            <person name="Albert L."/>
            <person name="Andreopoulos W."/>
            <person name="Angelini C."/>
            <person name="Antonin V."/>
            <person name="Barry K.W."/>
            <person name="Bougher N.L."/>
            <person name="Buchanan P."/>
            <person name="Buyck B."/>
            <person name="Bense V."/>
            <person name="Catcheside P."/>
            <person name="Chovatia M."/>
            <person name="Cooper J."/>
            <person name="Damon W."/>
            <person name="Desjardin D."/>
            <person name="Finy P."/>
            <person name="Geml J."/>
            <person name="Haridas S."/>
            <person name="Hughes K."/>
            <person name="Justo A."/>
            <person name="Karasinski D."/>
            <person name="Kautmanova I."/>
            <person name="Kiss B."/>
            <person name="Kocsube S."/>
            <person name="Kotiranta H."/>
            <person name="LaButti K.M."/>
            <person name="Lechner B.E."/>
            <person name="Liimatainen K."/>
            <person name="Lipzen A."/>
            <person name="Lukacs Z."/>
            <person name="Mihaltcheva S."/>
            <person name="Morgado L.N."/>
            <person name="Niskanen T."/>
            <person name="Noordeloos M.E."/>
            <person name="Ohm R.A."/>
            <person name="Ortiz-Santana B."/>
            <person name="Ovrebo C."/>
            <person name="Racz N."/>
            <person name="Riley R."/>
            <person name="Savchenko A."/>
            <person name="Shiryaev A."/>
            <person name="Soop K."/>
            <person name="Spirin V."/>
            <person name="Szebenyi C."/>
            <person name="Tomsovsky M."/>
            <person name="Tulloss R.E."/>
            <person name="Uehling J."/>
            <person name="Grigoriev I.V."/>
            <person name="Vagvolgyi C."/>
            <person name="Papp T."/>
            <person name="Martin F.M."/>
            <person name="Miettinen O."/>
            <person name="Hibbett D.S."/>
            <person name="Nagy L.G."/>
        </authorList>
    </citation>
    <scope>NUCLEOTIDE SEQUENCE [LARGE SCALE GENOMIC DNA]</scope>
    <source>
        <strain evidence="11 12">CBS 166.37</strain>
    </source>
</reference>
<dbReference type="GO" id="GO:0006606">
    <property type="term" value="P:protein import into nucleus"/>
    <property type="evidence" value="ECO:0007669"/>
    <property type="project" value="TreeGrafter"/>
</dbReference>
<evidence type="ECO:0008006" key="13">
    <source>
        <dbReference type="Google" id="ProtNLM"/>
    </source>
</evidence>
<evidence type="ECO:0000256" key="6">
    <source>
        <dbReference type="ARBA" id="ARBA00023010"/>
    </source>
</evidence>
<keyword evidence="3" id="KW-0813">Transport</keyword>
<dbReference type="Gene3D" id="2.130.10.10">
    <property type="entry name" value="YVTN repeat-like/Quinoprotein amine dehydrogenase"/>
    <property type="match status" value="1"/>
</dbReference>
<evidence type="ECO:0000256" key="5">
    <source>
        <dbReference type="ARBA" id="ARBA00022927"/>
    </source>
</evidence>
<dbReference type="Proteomes" id="UP000308652">
    <property type="component" value="Unassembled WGS sequence"/>
</dbReference>
<proteinExistence type="inferred from homology"/>
<dbReference type="GO" id="GO:0031080">
    <property type="term" value="C:nuclear pore outer ring"/>
    <property type="evidence" value="ECO:0007669"/>
    <property type="project" value="TreeGrafter"/>
</dbReference>
<keyword evidence="7" id="KW-0539">Nucleus</keyword>
<protein>
    <recommendedName>
        <fullName evidence="13">Non-repetitive/WGA-negative nucleoporin C-terminal-domain-containing protein</fullName>
    </recommendedName>
</protein>
<evidence type="ECO:0000256" key="3">
    <source>
        <dbReference type="ARBA" id="ARBA00022448"/>
    </source>
</evidence>
<dbReference type="PANTHER" id="PTHR13405:SF11">
    <property type="entry name" value="NUCLEAR PORE COMPLEX PROTEIN NUP133"/>
    <property type="match status" value="1"/>
</dbReference>
<keyword evidence="5" id="KW-0653">Protein transport</keyword>
<dbReference type="InterPro" id="IPR037624">
    <property type="entry name" value="Nup133-like"/>
</dbReference>
<evidence type="ECO:0000313" key="12">
    <source>
        <dbReference type="Proteomes" id="UP000308652"/>
    </source>
</evidence>
<evidence type="ECO:0000256" key="8">
    <source>
        <dbReference type="SAM" id="MobiDB-lite"/>
    </source>
</evidence>
<evidence type="ECO:0000256" key="1">
    <source>
        <dbReference type="ARBA" id="ARBA00004259"/>
    </source>
</evidence>